<dbReference type="Proteomes" id="UP000002425">
    <property type="component" value="Plasmid 1"/>
</dbReference>
<name>Q1Q7V0_PSYCK</name>
<dbReference type="Gene3D" id="3.90.950.20">
    <property type="entry name" value="CinA-like"/>
    <property type="match status" value="1"/>
</dbReference>
<sequence length="162" mass="17809">MEGVVTNSCAKLLADKQLTIVFIESATAGYLAHRFSMSPYSGDILMGGLVCYDVAIKKNVLNISSQLIAECTPESLEVTKELVNKSKTMFDADLHVACTGLLKPGGSETEEKPVGTFFYCIGYKDELYDFRSICQGVPEQKLRSINSLICKSIIEVVNRHTD</sequence>
<keyword evidence="3" id="KW-1185">Reference proteome</keyword>
<dbReference type="NCBIfam" id="TIGR00199">
    <property type="entry name" value="PncC_domain"/>
    <property type="match status" value="1"/>
</dbReference>
<evidence type="ECO:0000313" key="2">
    <source>
        <dbReference type="EMBL" id="ABE76252.1"/>
    </source>
</evidence>
<evidence type="ECO:0000259" key="1">
    <source>
        <dbReference type="Pfam" id="PF02464"/>
    </source>
</evidence>
<feature type="domain" description="CinA C-terminal" evidence="1">
    <location>
        <begin position="6"/>
        <end position="129"/>
    </location>
</feature>
<gene>
    <name evidence="2" type="ORF">Pcryo_2475</name>
</gene>
<dbReference type="EMBL" id="CP000324">
    <property type="protein sequence ID" value="ABE76252.1"/>
    <property type="molecule type" value="Genomic_DNA"/>
</dbReference>
<evidence type="ECO:0000313" key="3">
    <source>
        <dbReference type="Proteomes" id="UP000002425"/>
    </source>
</evidence>
<dbReference type="InterPro" id="IPR036653">
    <property type="entry name" value="CinA-like_C"/>
</dbReference>
<accession>Q1Q7V0</accession>
<dbReference type="SUPFAM" id="SSF142433">
    <property type="entry name" value="CinA-like"/>
    <property type="match status" value="1"/>
</dbReference>
<dbReference type="HOGENOM" id="CLU_030805_4_0_6"/>
<dbReference type="KEGG" id="pcr:Pcryo_2475"/>
<keyword evidence="2" id="KW-0614">Plasmid</keyword>
<dbReference type="Pfam" id="PF02464">
    <property type="entry name" value="CinA"/>
    <property type="match status" value="1"/>
</dbReference>
<dbReference type="AlphaFoldDB" id="Q1Q7V0"/>
<organism evidence="2 3">
    <name type="scientific">Psychrobacter cryohalolentis (strain ATCC BAA-1226 / DSM 17306 / VKM B-2378 / K5)</name>
    <dbReference type="NCBI Taxonomy" id="335284"/>
    <lineage>
        <taxon>Bacteria</taxon>
        <taxon>Pseudomonadati</taxon>
        <taxon>Pseudomonadota</taxon>
        <taxon>Gammaproteobacteria</taxon>
        <taxon>Moraxellales</taxon>
        <taxon>Moraxellaceae</taxon>
        <taxon>Psychrobacter</taxon>
    </lineage>
</organism>
<dbReference type="InterPro" id="IPR008136">
    <property type="entry name" value="CinA_C"/>
</dbReference>
<proteinExistence type="predicted"/>
<protein>
    <submittedName>
        <fullName evidence="2">Competence/damage-inducible protein cinA</fullName>
    </submittedName>
</protein>
<geneLocation type="plasmid" evidence="2 3">
    <name>1</name>
</geneLocation>
<reference evidence="2" key="1">
    <citation type="submission" date="2006-03" db="EMBL/GenBank/DDBJ databases">
        <title>Complete sequence of Plasmid1 of Psychrobacter cryohalolentis K5.</title>
        <authorList>
            <consortium name="US DOE Joint Genome Institute"/>
            <person name="Copeland A."/>
            <person name="Lucas S."/>
            <person name="Lapidus A."/>
            <person name="Barry K."/>
            <person name="Detter J.C."/>
            <person name="Glavina del Rio T."/>
            <person name="Hammon N."/>
            <person name="Israni S."/>
            <person name="Dalin E."/>
            <person name="Tice H."/>
            <person name="Pitluck S."/>
            <person name="Brettin T."/>
            <person name="Bruce D."/>
            <person name="Han C."/>
            <person name="Tapia R."/>
            <person name="Sims D.R."/>
            <person name="Gilna P."/>
            <person name="Schmutz J."/>
            <person name="Larimer F."/>
            <person name="Land M."/>
            <person name="Hauser L."/>
            <person name="Kyrpides N."/>
            <person name="Kim E."/>
            <person name="Richardson P."/>
        </authorList>
    </citation>
    <scope>NUCLEOTIDE SEQUENCE [LARGE SCALE GENOMIC DNA]</scope>
    <source>
        <strain evidence="2">K5</strain>
        <plasmid evidence="2">1</plasmid>
    </source>
</reference>
<dbReference type="eggNOG" id="COG1546">
    <property type="taxonomic scope" value="Bacteria"/>
</dbReference>